<evidence type="ECO:0000313" key="1">
    <source>
        <dbReference type="EMBL" id="PTQ12962.1"/>
    </source>
</evidence>
<dbReference type="EMBL" id="NWBU01000004">
    <property type="protein sequence ID" value="PTQ12962.1"/>
    <property type="molecule type" value="Genomic_DNA"/>
</dbReference>
<keyword evidence="2" id="KW-1185">Reference proteome</keyword>
<comment type="caution">
    <text evidence="1">The sequence shown here is derived from an EMBL/GenBank/DDBJ whole genome shotgun (WGS) entry which is preliminary data.</text>
</comment>
<protein>
    <submittedName>
        <fullName evidence="1">Uncharacterized protein</fullName>
    </submittedName>
</protein>
<accession>A0A2T5G1F1</accession>
<gene>
    <name evidence="1" type="ORF">CLG96_02125</name>
</gene>
<dbReference type="OrthoDB" id="7423155at2"/>
<dbReference type="AlphaFoldDB" id="A0A2T5G1F1"/>
<dbReference type="Proteomes" id="UP000244162">
    <property type="component" value="Unassembled WGS sequence"/>
</dbReference>
<proteinExistence type="predicted"/>
<dbReference type="RefSeq" id="WP_107966198.1">
    <property type="nucleotide sequence ID" value="NZ_NWBU01000004.1"/>
</dbReference>
<reference evidence="1 2" key="1">
    <citation type="submission" date="2017-09" db="EMBL/GenBank/DDBJ databases">
        <title>Sphingomonas panjinensis sp.nov., isolated from oil-contaminated soil.</title>
        <authorList>
            <person name="Wang L."/>
            <person name="Chen L."/>
        </authorList>
    </citation>
    <scope>NUCLEOTIDE SEQUENCE [LARGE SCALE GENOMIC DNA]</scope>
    <source>
        <strain evidence="1 2">FW-11</strain>
    </source>
</reference>
<organism evidence="1 2">
    <name type="scientific">Sphingomonas oleivorans</name>
    <dbReference type="NCBI Taxonomy" id="1735121"/>
    <lineage>
        <taxon>Bacteria</taxon>
        <taxon>Pseudomonadati</taxon>
        <taxon>Pseudomonadota</taxon>
        <taxon>Alphaproteobacteria</taxon>
        <taxon>Sphingomonadales</taxon>
        <taxon>Sphingomonadaceae</taxon>
        <taxon>Sphingomonas</taxon>
    </lineage>
</organism>
<evidence type="ECO:0000313" key="2">
    <source>
        <dbReference type="Proteomes" id="UP000244162"/>
    </source>
</evidence>
<sequence>MIRTRWTIGEEHEVSPGNYATLLAEHFGWLLWSFETASGTYYGINKPADGQSHPIPAGVHQAFFGPTPYASIIVHGPEQYVLIHGKHVFATVKYREVGARFLTDVKQGAEIDPYVVDGKRIEVVVSSMPGERAFSKVVQDHGFIDMTGAVDMIGMVDLLRKK</sequence>
<name>A0A2T5G1F1_9SPHN</name>